<dbReference type="RefSeq" id="XP_018331992.1">
    <property type="nucleotide sequence ID" value="XM_018476490.1"/>
</dbReference>
<dbReference type="Proteomes" id="UP000192223">
    <property type="component" value="Unplaced"/>
</dbReference>
<protein>
    <submittedName>
        <fullName evidence="3">Uncharacterized protein LOC108741631</fullName>
    </submittedName>
</protein>
<feature type="region of interest" description="Disordered" evidence="1">
    <location>
        <begin position="615"/>
        <end position="634"/>
    </location>
</feature>
<dbReference type="OrthoDB" id="5831756at2759"/>
<dbReference type="KEGG" id="apln:108741631"/>
<organism evidence="2 3">
    <name type="scientific">Agrilus planipennis</name>
    <name type="common">Emerald ash borer</name>
    <name type="synonym">Agrilus marcopoli</name>
    <dbReference type="NCBI Taxonomy" id="224129"/>
    <lineage>
        <taxon>Eukaryota</taxon>
        <taxon>Metazoa</taxon>
        <taxon>Ecdysozoa</taxon>
        <taxon>Arthropoda</taxon>
        <taxon>Hexapoda</taxon>
        <taxon>Insecta</taxon>
        <taxon>Pterygota</taxon>
        <taxon>Neoptera</taxon>
        <taxon>Endopterygota</taxon>
        <taxon>Coleoptera</taxon>
        <taxon>Polyphaga</taxon>
        <taxon>Elateriformia</taxon>
        <taxon>Buprestoidea</taxon>
        <taxon>Buprestidae</taxon>
        <taxon>Agrilinae</taxon>
        <taxon>Agrilus</taxon>
    </lineage>
</organism>
<dbReference type="InParanoid" id="A0A1W4XGT0"/>
<sequence length="654" mass="74414">MSFNSSYEEYYDASSQLFQDERHGPEDEDRQWDSGGFPPRKSTTFSKKLPEVPTIYNRSSTKFRDGFPNAHPYTRPKGRRKMPEIPTRRCNSKQSTINDYSGFGEQGYSTRRGASLPPTPTKAPKLLPRIENGTKPFNSLPGTPGRKLPQPNLKNRRTRLQTKSSSVDNYYEDGYYDDNTIIKIDTVESKEPVYNEDYNYAYQSMDNLPDQQQGVTLTEYYENETDTKKFGGYVEDVQPAVNYGQSNYDTTNSRDYYEDTYGYGKGVKTAQYQEDSVYQNEVETIASSHEKPVSNAYTFTPIRTEGNDFYTDVKTTKTPLITTTSSVNTTGLSSTSQYPWDQSYQTEAIVSTPEKSIGSRLSNFIHPQPTSYHHTTAAATVSSVAPTYTTTSYSTPSAVSTVSDYVTVTATNVPTSHHQTRGMLKQQQSIDSTYQQDDYDKQDRQESIESYEETEEDLETKELHQDEYLPEYQQQQQQRQAIMAKESQSPASVIYNEDDEQSLRRGSSQITVVDPYHILSQRAAADSLVTNSRRSSADPRFAEKAQPVVDKYPQDGAAASIDDQFGVDANRTATSSLEAVYPTDLTRRASVRQSPAMNVTEPKDIIENEVVHEEELDHFEEHHEEPEPARPKVTAQQRWLWAYNKIIMQLNRRT</sequence>
<feature type="region of interest" description="Disordered" evidence="1">
    <location>
        <begin position="414"/>
        <end position="461"/>
    </location>
</feature>
<accession>A0A1W4XGT0</accession>
<evidence type="ECO:0000313" key="3">
    <source>
        <dbReference type="RefSeq" id="XP_018331992.1"/>
    </source>
</evidence>
<feature type="compositionally biased region" description="Basic and acidic residues" evidence="1">
    <location>
        <begin position="438"/>
        <end position="447"/>
    </location>
</feature>
<name>A0A1W4XGT0_AGRPL</name>
<reference evidence="3" key="1">
    <citation type="submission" date="2025-08" db="UniProtKB">
        <authorList>
            <consortium name="RefSeq"/>
        </authorList>
    </citation>
    <scope>IDENTIFICATION</scope>
    <source>
        <tissue evidence="3">Entire body</tissue>
    </source>
</reference>
<keyword evidence="2" id="KW-1185">Reference proteome</keyword>
<feature type="region of interest" description="Disordered" evidence="1">
    <location>
        <begin position="1"/>
        <end position="165"/>
    </location>
</feature>
<feature type="compositionally biased region" description="Basic and acidic residues" evidence="1">
    <location>
        <begin position="615"/>
        <end position="630"/>
    </location>
</feature>
<dbReference type="AlphaFoldDB" id="A0A1W4XGT0"/>
<evidence type="ECO:0000256" key="1">
    <source>
        <dbReference type="SAM" id="MobiDB-lite"/>
    </source>
</evidence>
<dbReference type="GeneID" id="108741631"/>
<feature type="compositionally biased region" description="Acidic residues" evidence="1">
    <location>
        <begin position="449"/>
        <end position="459"/>
    </location>
</feature>
<proteinExistence type="predicted"/>
<dbReference type="STRING" id="224129.A0A1W4XGT0"/>
<evidence type="ECO:0000313" key="2">
    <source>
        <dbReference type="Proteomes" id="UP000192223"/>
    </source>
</evidence>
<feature type="compositionally biased region" description="Polar residues" evidence="1">
    <location>
        <begin position="1"/>
        <end position="18"/>
    </location>
</feature>
<gene>
    <name evidence="3" type="primary">LOC108741631</name>
</gene>